<name>A0A0G1Z6Q5_9BACT</name>
<accession>A0A0G1Z6Q5</accession>
<reference evidence="1 2" key="1">
    <citation type="journal article" date="2015" name="Nature">
        <title>rRNA introns, odd ribosomes, and small enigmatic genomes across a large radiation of phyla.</title>
        <authorList>
            <person name="Brown C.T."/>
            <person name="Hug L.A."/>
            <person name="Thomas B.C."/>
            <person name="Sharon I."/>
            <person name="Castelle C.J."/>
            <person name="Singh A."/>
            <person name="Wilkins M.J."/>
            <person name="Williams K.H."/>
            <person name="Banfield J.F."/>
        </authorList>
    </citation>
    <scope>NUCLEOTIDE SEQUENCE [LARGE SCALE GENOMIC DNA]</scope>
</reference>
<evidence type="ECO:0000313" key="1">
    <source>
        <dbReference type="EMBL" id="KKW14594.1"/>
    </source>
</evidence>
<dbReference type="EMBL" id="LCQK01000006">
    <property type="protein sequence ID" value="KKW14594.1"/>
    <property type="molecule type" value="Genomic_DNA"/>
</dbReference>
<dbReference type="AlphaFoldDB" id="A0A0G1Z6Q5"/>
<sequence length="144" mass="14942">MKRFLIVPTLTVMLACGPTEPRIPDISGLWSFTASVANPTISWSCEGNGIFNITQTGETFAGSYELKSAACTTPSGTVNLGLTAGALSQGTINDQRVTFSDDRGCNYGGELIGSPPNKMSGNASCLLTLGSAAASFTGTWQANH</sequence>
<comment type="caution">
    <text evidence="1">The sequence shown here is derived from an EMBL/GenBank/DDBJ whole genome shotgun (WGS) entry which is preliminary data.</text>
</comment>
<gene>
    <name evidence="1" type="ORF">UY55_C0006G0003</name>
</gene>
<dbReference type="STRING" id="1618665.UY55_C0006G0003"/>
<proteinExistence type="predicted"/>
<organism evidence="1 2">
    <name type="scientific">Candidatus Jorgensenbacteria bacterium GW2011_GWB1_50_10</name>
    <dbReference type="NCBI Taxonomy" id="1618665"/>
    <lineage>
        <taxon>Bacteria</taxon>
        <taxon>Candidatus Joergenseniibacteriota</taxon>
    </lineage>
</organism>
<evidence type="ECO:0000313" key="2">
    <source>
        <dbReference type="Proteomes" id="UP000034224"/>
    </source>
</evidence>
<dbReference type="Proteomes" id="UP000034224">
    <property type="component" value="Unassembled WGS sequence"/>
</dbReference>
<protein>
    <submittedName>
        <fullName evidence="1">Uncharacterized protein</fullName>
    </submittedName>
</protein>
<dbReference type="PROSITE" id="PS51257">
    <property type="entry name" value="PROKAR_LIPOPROTEIN"/>
    <property type="match status" value="1"/>
</dbReference>